<dbReference type="OrthoDB" id="3437960at2759"/>
<reference evidence="2 3" key="2">
    <citation type="submission" date="2018-11" db="EMBL/GenBank/DDBJ databases">
        <authorList>
            <consortium name="Pathogen Informatics"/>
        </authorList>
    </citation>
    <scope>NUCLEOTIDE SEQUENCE [LARGE SCALE GENOMIC DNA]</scope>
    <source>
        <strain evidence="2 3">MHpl1</strain>
    </source>
</reference>
<evidence type="ECO:0000313" key="2">
    <source>
        <dbReference type="EMBL" id="VDO45086.1"/>
    </source>
</evidence>
<keyword evidence="3" id="KW-1185">Reference proteome</keyword>
<dbReference type="EMBL" id="UZAF01017799">
    <property type="protein sequence ID" value="VDO45086.1"/>
    <property type="molecule type" value="Genomic_DNA"/>
</dbReference>
<dbReference type="Proteomes" id="UP000268014">
    <property type="component" value="Unassembled WGS sequence"/>
</dbReference>
<reference evidence="4" key="1">
    <citation type="submission" date="2017-02" db="UniProtKB">
        <authorList>
            <consortium name="WormBaseParasite"/>
        </authorList>
    </citation>
    <scope>IDENTIFICATION</scope>
</reference>
<feature type="compositionally biased region" description="Basic and acidic residues" evidence="1">
    <location>
        <begin position="62"/>
        <end position="75"/>
    </location>
</feature>
<feature type="region of interest" description="Disordered" evidence="1">
    <location>
        <begin position="296"/>
        <end position="334"/>
    </location>
</feature>
<protein>
    <submittedName>
        <fullName evidence="4">C2H2-type domain-containing protein</fullName>
    </submittedName>
</protein>
<accession>A0A0N4WM29</accession>
<organism evidence="4">
    <name type="scientific">Haemonchus placei</name>
    <name type="common">Barber's pole worm</name>
    <dbReference type="NCBI Taxonomy" id="6290"/>
    <lineage>
        <taxon>Eukaryota</taxon>
        <taxon>Metazoa</taxon>
        <taxon>Ecdysozoa</taxon>
        <taxon>Nematoda</taxon>
        <taxon>Chromadorea</taxon>
        <taxon>Rhabditida</taxon>
        <taxon>Rhabditina</taxon>
        <taxon>Rhabditomorpha</taxon>
        <taxon>Strongyloidea</taxon>
        <taxon>Trichostrongylidae</taxon>
        <taxon>Haemonchus</taxon>
    </lineage>
</organism>
<sequence length="378" mass="42564">MIFSRISIHYEIFKATNGNALEGTGNAPVPRWAWIFLHFSRIIRVCEAKFVLDSKATMDTSVEVKDEPASVERPDSTNAPTSSYTSVIHNEFFTSTPYFGFGRTQLPAITSIYSPFAKYYGVQESSARFSQDTSSSASFDLSTGTDQYSPPPKLVPFTANLGYSFDSPSYTLKPFSSTLQSDSGISSGASSLSTPLGRNTVRGYKKTYCSICKMHINKDGKRSQGPRRHLLQYHVRRPLFQCPHCSHASFYDKFHVTSHMRRIHQDNSERLINRSSEFEDEVEEWYERCFGERRNSNGNDMRQSSQKSLDPSRSSFSPPPVLTPEVPDQENVDPCTVGVVDLPELFSDATLQAPLKKRKMGFMIDDILELDPVEKSTS</sequence>
<evidence type="ECO:0000313" key="4">
    <source>
        <dbReference type="WBParaSite" id="HPLM_0001223801-mRNA-1"/>
    </source>
</evidence>
<gene>
    <name evidence="2" type="ORF">HPLM_LOCUS12230</name>
</gene>
<name>A0A0N4WM29_HAEPC</name>
<evidence type="ECO:0000256" key="1">
    <source>
        <dbReference type="SAM" id="MobiDB-lite"/>
    </source>
</evidence>
<dbReference type="Gene3D" id="3.30.160.60">
    <property type="entry name" value="Classic Zinc Finger"/>
    <property type="match status" value="1"/>
</dbReference>
<dbReference type="OMA" id="KMGFMID"/>
<proteinExistence type="predicted"/>
<dbReference type="AlphaFoldDB" id="A0A0N4WM29"/>
<feature type="compositionally biased region" description="Polar residues" evidence="1">
    <location>
        <begin position="296"/>
        <end position="316"/>
    </location>
</feature>
<feature type="region of interest" description="Disordered" evidence="1">
    <location>
        <begin position="62"/>
        <end position="82"/>
    </location>
</feature>
<dbReference type="STRING" id="6290.A0A0N4WM29"/>
<dbReference type="WBParaSite" id="HPLM_0001223801-mRNA-1">
    <property type="protein sequence ID" value="HPLM_0001223801-mRNA-1"/>
    <property type="gene ID" value="HPLM_0001223801"/>
</dbReference>
<evidence type="ECO:0000313" key="3">
    <source>
        <dbReference type="Proteomes" id="UP000268014"/>
    </source>
</evidence>